<proteinExistence type="predicted"/>
<feature type="compositionally biased region" description="Acidic residues" evidence="6">
    <location>
        <begin position="214"/>
        <end position="238"/>
    </location>
</feature>
<evidence type="ECO:0000313" key="8">
    <source>
        <dbReference type="EMBL" id="CAE6476410.1"/>
    </source>
</evidence>
<evidence type="ECO:0000259" key="7">
    <source>
        <dbReference type="Pfam" id="PF05699"/>
    </source>
</evidence>
<evidence type="ECO:0000256" key="2">
    <source>
        <dbReference type="ARBA" id="ARBA00022723"/>
    </source>
</evidence>
<keyword evidence="5" id="KW-0539">Nucleus</keyword>
<keyword evidence="2" id="KW-0479">Metal-binding</keyword>
<dbReference type="Proteomes" id="UP000663831">
    <property type="component" value="Unassembled WGS sequence"/>
</dbReference>
<sequence length="632" mass="71455">MQQVFKLTNPLVKLPSHQTMSRDLAKLYFILSHRFQLVMKAQTSRLSVTSDAWSSKNSVYSIAGVIITFVDRFWNLQEIVTDIVHLDADHSGAMMGQKIFQALLRRNAASNLIASTSDNASNNRTMNYELSRRAGSISNHTLDPQNMMVTCMCHTMHLICSAILSSLGAMDPDDSDPDNVYQAAKAFGFSERFEDSEGVQQEEARFRGEADWAPADELEDESDLSDIDVELNSDDEVFGDGNEKNRGDAGNNNQPSSGARKQQIKPLNPVQKIHAISVHCTASPLRRKKMYELIKLLCKTPRAVIKSMSIRWNTILAELRRALELRAAYDQWVNTLDVGKSGRERRIAQALKSKLNMADREWDVASEIVAILGPFEDATLSFSKKGKVHLCDVLPTFAQLRTELHNSHNRLSKSYRPNQDPHGLLRAISHGQAKMEKYYNLNLKSDLPLIAAALHPGRRIDYFRDEQKWGGLMHRAQVLLEHLFDVYKEEVDNKEPTRHGSLADLKPPAAKLKRSWSDKLLETIPNEAIGQLDEELTRFFGNIYRYTPGTNVLKWWKDHEGEFPILSRIARDYLGIPATSVSVERLFSQCKLVMSDYRGMSIETARRIITCQHWLKAGLGANLPDFVSGAND</sequence>
<dbReference type="InterPro" id="IPR052035">
    <property type="entry name" value="ZnF_BED_domain_contain"/>
</dbReference>
<evidence type="ECO:0000256" key="1">
    <source>
        <dbReference type="ARBA" id="ARBA00004123"/>
    </source>
</evidence>
<keyword evidence="4" id="KW-0862">Zinc</keyword>
<evidence type="ECO:0000256" key="4">
    <source>
        <dbReference type="ARBA" id="ARBA00022833"/>
    </source>
</evidence>
<reference evidence="8" key="1">
    <citation type="submission" date="2021-01" db="EMBL/GenBank/DDBJ databases">
        <authorList>
            <person name="Kaushik A."/>
        </authorList>
    </citation>
    <scope>NUCLEOTIDE SEQUENCE</scope>
    <source>
        <strain evidence="8">AG3-1AP</strain>
    </source>
</reference>
<evidence type="ECO:0000313" key="9">
    <source>
        <dbReference type="Proteomes" id="UP000663831"/>
    </source>
</evidence>
<name>A0A8H3C6L1_9AGAM</name>
<feature type="domain" description="HAT C-terminal dimerisation" evidence="7">
    <location>
        <begin position="550"/>
        <end position="598"/>
    </location>
</feature>
<evidence type="ECO:0000256" key="5">
    <source>
        <dbReference type="ARBA" id="ARBA00023242"/>
    </source>
</evidence>
<keyword evidence="3" id="KW-0863">Zinc-finger</keyword>
<gene>
    <name evidence="8" type="ORF">RDB_LOCUS93016</name>
</gene>
<dbReference type="PANTHER" id="PTHR46481">
    <property type="entry name" value="ZINC FINGER BED DOMAIN-CONTAINING PROTEIN 4"/>
    <property type="match status" value="1"/>
</dbReference>
<dbReference type="Pfam" id="PF05699">
    <property type="entry name" value="Dimer_Tnp_hAT"/>
    <property type="match status" value="1"/>
</dbReference>
<dbReference type="AlphaFoldDB" id="A0A8H3C6L1"/>
<protein>
    <recommendedName>
        <fullName evidence="7">HAT C-terminal dimerisation domain-containing protein</fullName>
    </recommendedName>
</protein>
<dbReference type="InterPro" id="IPR008906">
    <property type="entry name" value="HATC_C_dom"/>
</dbReference>
<dbReference type="GO" id="GO:0046983">
    <property type="term" value="F:protein dimerization activity"/>
    <property type="evidence" value="ECO:0007669"/>
    <property type="project" value="InterPro"/>
</dbReference>
<dbReference type="PANTHER" id="PTHR46481:SF10">
    <property type="entry name" value="ZINC FINGER BED DOMAIN-CONTAINING PROTEIN 39"/>
    <property type="match status" value="1"/>
</dbReference>
<dbReference type="GO" id="GO:0008270">
    <property type="term" value="F:zinc ion binding"/>
    <property type="evidence" value="ECO:0007669"/>
    <property type="project" value="UniProtKB-KW"/>
</dbReference>
<feature type="region of interest" description="Disordered" evidence="6">
    <location>
        <begin position="192"/>
        <end position="265"/>
    </location>
</feature>
<feature type="compositionally biased region" description="Polar residues" evidence="6">
    <location>
        <begin position="250"/>
        <end position="260"/>
    </location>
</feature>
<accession>A0A8H3C6L1</accession>
<dbReference type="InterPro" id="IPR012337">
    <property type="entry name" value="RNaseH-like_sf"/>
</dbReference>
<organism evidence="8 9">
    <name type="scientific">Rhizoctonia solani</name>
    <dbReference type="NCBI Taxonomy" id="456999"/>
    <lineage>
        <taxon>Eukaryota</taxon>
        <taxon>Fungi</taxon>
        <taxon>Dikarya</taxon>
        <taxon>Basidiomycota</taxon>
        <taxon>Agaricomycotina</taxon>
        <taxon>Agaricomycetes</taxon>
        <taxon>Cantharellales</taxon>
        <taxon>Ceratobasidiaceae</taxon>
        <taxon>Rhizoctonia</taxon>
    </lineage>
</organism>
<comment type="subcellular location">
    <subcellularLocation>
        <location evidence="1">Nucleus</location>
    </subcellularLocation>
</comment>
<evidence type="ECO:0000256" key="3">
    <source>
        <dbReference type="ARBA" id="ARBA00022771"/>
    </source>
</evidence>
<dbReference type="EMBL" id="CAJMWV010003112">
    <property type="protein sequence ID" value="CAE6476410.1"/>
    <property type="molecule type" value="Genomic_DNA"/>
</dbReference>
<dbReference type="OrthoDB" id="3264316at2759"/>
<dbReference type="SUPFAM" id="SSF53098">
    <property type="entry name" value="Ribonuclease H-like"/>
    <property type="match status" value="1"/>
</dbReference>
<evidence type="ECO:0000256" key="6">
    <source>
        <dbReference type="SAM" id="MobiDB-lite"/>
    </source>
</evidence>
<comment type="caution">
    <text evidence="8">The sequence shown here is derived from an EMBL/GenBank/DDBJ whole genome shotgun (WGS) entry which is preliminary data.</text>
</comment>
<dbReference type="GO" id="GO:0005634">
    <property type="term" value="C:nucleus"/>
    <property type="evidence" value="ECO:0007669"/>
    <property type="project" value="UniProtKB-SubCell"/>
</dbReference>